<feature type="compositionally biased region" description="Basic and acidic residues" evidence="11">
    <location>
        <begin position="394"/>
        <end position="403"/>
    </location>
</feature>
<evidence type="ECO:0000256" key="5">
    <source>
        <dbReference type="ARBA" id="ARBA00022833"/>
    </source>
</evidence>
<accession>A0A2V1DZX0</accession>
<dbReference type="GO" id="GO:0001227">
    <property type="term" value="F:DNA-binding transcription repressor activity, RNA polymerase II-specific"/>
    <property type="evidence" value="ECO:0007669"/>
    <property type="project" value="TreeGrafter"/>
</dbReference>
<feature type="coiled-coil region" evidence="10">
    <location>
        <begin position="614"/>
        <end position="645"/>
    </location>
</feature>
<feature type="compositionally biased region" description="Low complexity" evidence="11">
    <location>
        <begin position="527"/>
        <end position="551"/>
    </location>
</feature>
<feature type="compositionally biased region" description="Polar residues" evidence="11">
    <location>
        <begin position="565"/>
        <end position="575"/>
    </location>
</feature>
<keyword evidence="10" id="KW-0175">Coiled coil</keyword>
<dbReference type="STRING" id="97972.A0A2V1DZX0"/>
<feature type="compositionally biased region" description="Low complexity" evidence="11">
    <location>
        <begin position="576"/>
        <end position="589"/>
    </location>
</feature>
<feature type="compositionally biased region" description="Polar residues" evidence="11">
    <location>
        <begin position="124"/>
        <end position="142"/>
    </location>
</feature>
<sequence>MAASARAITPTHTGPFPAPNRATTPNPHPGATFGAHLTKSPRGLSPRQSPQPFSGAAALDDERQRQQQLSRQTTPNPAIAVVQSLIGVNGQSAAPKPPNAPAEPSQMSAPLEQVARALVIPEQTGVTGDAMQTSPVSLSSFGSADSTTAPTATALQATTGPASLIKPDGQEGATQQQQQQQPSPQPHQGQPPQQHSQLQPPPQHNPQQQQPQQLAPQMQHQAIAPNPGENPGNRAFTFPGPLPPEHDPRAPTRQMSLPGYQNSPKSPSTKRHKCPYCSTDFTRHHNLKSHLLTHSQEKPYECPTCQARFRRLHDLKRHTKLHTGERPHTCPKCGRKFARGDALARHNKGQGGCAGRRSSFGLDEEMGDVRGDDGMDGLVYHNEHDGEGDEDEEGGRRVSEPARKRQNTGNSTQGPYRQHSSTYPPLGVNRSQLGQSDFQSPYPPAPGPYGPSINHPTNTSPKLAPGSLSSLHYTANQANMFSQGGMTESPKPISPGQQDQHRLGGSEANLPRSPNMHSNYNRGIGRGSSPMAMAPPLANAPQLPALPGLNPSMMTKQGSQGGKTNGPSLLQHQQVPGSGASSQPGSMSSHGGGSAGSMREAMGGQGAPDMWQYVREVEQRMARMEKDHESQMTTLQTEITTLRAQLAQQHAHNTQQ</sequence>
<dbReference type="SMART" id="SM00355">
    <property type="entry name" value="ZnF_C2H2"/>
    <property type="match status" value="3"/>
</dbReference>
<keyword evidence="6" id="KW-0805">Transcription regulation</keyword>
<dbReference type="Gene3D" id="3.30.160.60">
    <property type="entry name" value="Classic Zinc Finger"/>
    <property type="match status" value="3"/>
</dbReference>
<dbReference type="AlphaFoldDB" id="A0A2V1DZX0"/>
<dbReference type="PANTHER" id="PTHR24399">
    <property type="entry name" value="ZINC FINGER AND BTB DOMAIN-CONTAINING"/>
    <property type="match status" value="1"/>
</dbReference>
<evidence type="ECO:0000256" key="4">
    <source>
        <dbReference type="ARBA" id="ARBA00022771"/>
    </source>
</evidence>
<evidence type="ECO:0000313" key="13">
    <source>
        <dbReference type="EMBL" id="PVI03807.1"/>
    </source>
</evidence>
<evidence type="ECO:0000256" key="11">
    <source>
        <dbReference type="SAM" id="MobiDB-lite"/>
    </source>
</evidence>
<evidence type="ECO:0000256" key="3">
    <source>
        <dbReference type="ARBA" id="ARBA00022737"/>
    </source>
</evidence>
<dbReference type="PROSITE" id="PS00028">
    <property type="entry name" value="ZINC_FINGER_C2H2_1"/>
    <property type="match status" value="2"/>
</dbReference>
<feature type="compositionally biased region" description="Low complexity" evidence="11">
    <location>
        <begin position="205"/>
        <end position="221"/>
    </location>
</feature>
<dbReference type="FunFam" id="3.30.160.60:FF:001732">
    <property type="entry name" value="Zgc:162936"/>
    <property type="match status" value="1"/>
</dbReference>
<feature type="region of interest" description="Disordered" evidence="11">
    <location>
        <begin position="345"/>
        <end position="468"/>
    </location>
</feature>
<feature type="domain" description="C2H2-type" evidence="12">
    <location>
        <begin position="272"/>
        <end position="299"/>
    </location>
</feature>
<dbReference type="PROSITE" id="PS50157">
    <property type="entry name" value="ZINC_FINGER_C2H2_2"/>
    <property type="match status" value="3"/>
</dbReference>
<evidence type="ECO:0000256" key="2">
    <source>
        <dbReference type="ARBA" id="ARBA00022723"/>
    </source>
</evidence>
<dbReference type="SUPFAM" id="SSF57667">
    <property type="entry name" value="beta-beta-alpha zinc fingers"/>
    <property type="match status" value="2"/>
</dbReference>
<dbReference type="InterPro" id="IPR013087">
    <property type="entry name" value="Znf_C2H2_type"/>
</dbReference>
<feature type="compositionally biased region" description="Polar residues" evidence="11">
    <location>
        <begin position="407"/>
        <end position="439"/>
    </location>
</feature>
<dbReference type="GO" id="GO:0005694">
    <property type="term" value="C:chromosome"/>
    <property type="evidence" value="ECO:0007669"/>
    <property type="project" value="UniProtKB-ARBA"/>
</dbReference>
<feature type="region of interest" description="Disordered" evidence="11">
    <location>
        <begin position="1"/>
        <end position="272"/>
    </location>
</feature>
<feature type="compositionally biased region" description="Low complexity" evidence="11">
    <location>
        <begin position="175"/>
        <end position="198"/>
    </location>
</feature>
<evidence type="ECO:0000256" key="1">
    <source>
        <dbReference type="ARBA" id="ARBA00004123"/>
    </source>
</evidence>
<evidence type="ECO:0000313" key="14">
    <source>
        <dbReference type="Proteomes" id="UP000244855"/>
    </source>
</evidence>
<evidence type="ECO:0000259" key="12">
    <source>
        <dbReference type="PROSITE" id="PS50157"/>
    </source>
</evidence>
<dbReference type="InterPro" id="IPR036236">
    <property type="entry name" value="Znf_C2H2_sf"/>
</dbReference>
<dbReference type="EMBL" id="KZ805327">
    <property type="protein sequence ID" value="PVI03807.1"/>
    <property type="molecule type" value="Genomic_DNA"/>
</dbReference>
<feature type="region of interest" description="Disordered" evidence="11">
    <location>
        <begin position="481"/>
        <end position="609"/>
    </location>
</feature>
<dbReference type="GO" id="GO:0045893">
    <property type="term" value="P:positive regulation of DNA-templated transcription"/>
    <property type="evidence" value="ECO:0007669"/>
    <property type="project" value="UniProtKB-ARBA"/>
</dbReference>
<dbReference type="OrthoDB" id="8117402at2759"/>
<evidence type="ECO:0000256" key="8">
    <source>
        <dbReference type="ARBA" id="ARBA00023242"/>
    </source>
</evidence>
<protein>
    <recommendedName>
        <fullName evidence="12">C2H2-type domain-containing protein</fullName>
    </recommendedName>
</protein>
<feature type="compositionally biased region" description="Low complexity" evidence="11">
    <location>
        <begin position="143"/>
        <end position="162"/>
    </location>
</feature>
<dbReference type="GO" id="GO:0000978">
    <property type="term" value="F:RNA polymerase II cis-regulatory region sequence-specific DNA binding"/>
    <property type="evidence" value="ECO:0007669"/>
    <property type="project" value="TreeGrafter"/>
</dbReference>
<feature type="compositionally biased region" description="Polar residues" evidence="11">
    <location>
        <begin position="454"/>
        <end position="468"/>
    </location>
</feature>
<keyword evidence="3" id="KW-0677">Repeat</keyword>
<feature type="compositionally biased region" description="Polar residues" evidence="11">
    <location>
        <begin position="253"/>
        <end position="267"/>
    </location>
</feature>
<dbReference type="GO" id="GO:0008270">
    <property type="term" value="F:zinc ion binding"/>
    <property type="evidence" value="ECO:0007669"/>
    <property type="project" value="UniProtKB-KW"/>
</dbReference>
<feature type="domain" description="C2H2-type" evidence="12">
    <location>
        <begin position="328"/>
        <end position="358"/>
    </location>
</feature>
<evidence type="ECO:0000256" key="9">
    <source>
        <dbReference type="PROSITE-ProRule" id="PRU00042"/>
    </source>
</evidence>
<dbReference type="FunFam" id="3.30.160.60:FF:001666">
    <property type="entry name" value="MDS1 and EVI1 complex locus"/>
    <property type="match status" value="1"/>
</dbReference>
<dbReference type="Pfam" id="PF00096">
    <property type="entry name" value="zf-C2H2"/>
    <property type="match status" value="3"/>
</dbReference>
<evidence type="ECO:0000256" key="7">
    <source>
        <dbReference type="ARBA" id="ARBA00023163"/>
    </source>
</evidence>
<proteinExistence type="predicted"/>
<keyword evidence="14" id="KW-1185">Reference proteome</keyword>
<dbReference type="Proteomes" id="UP000244855">
    <property type="component" value="Unassembled WGS sequence"/>
</dbReference>
<dbReference type="PANTHER" id="PTHR24399:SF70">
    <property type="entry name" value="C2H2-TYPE DOMAIN-CONTAINING PROTEIN"/>
    <property type="match status" value="1"/>
</dbReference>
<gene>
    <name evidence="13" type="ORF">DM02DRAFT_640352</name>
</gene>
<keyword evidence="7" id="KW-0804">Transcription</keyword>
<keyword evidence="5" id="KW-0862">Zinc</keyword>
<keyword evidence="8" id="KW-0539">Nucleus</keyword>
<evidence type="ECO:0000256" key="6">
    <source>
        <dbReference type="ARBA" id="ARBA00023015"/>
    </source>
</evidence>
<dbReference type="GO" id="GO:0005654">
    <property type="term" value="C:nucleoplasm"/>
    <property type="evidence" value="ECO:0007669"/>
    <property type="project" value="TreeGrafter"/>
</dbReference>
<feature type="domain" description="C2H2-type" evidence="12">
    <location>
        <begin position="300"/>
        <end position="327"/>
    </location>
</feature>
<organism evidence="13 14">
    <name type="scientific">Periconia macrospinosa</name>
    <dbReference type="NCBI Taxonomy" id="97972"/>
    <lineage>
        <taxon>Eukaryota</taxon>
        <taxon>Fungi</taxon>
        <taxon>Dikarya</taxon>
        <taxon>Ascomycota</taxon>
        <taxon>Pezizomycotina</taxon>
        <taxon>Dothideomycetes</taxon>
        <taxon>Pleosporomycetidae</taxon>
        <taxon>Pleosporales</taxon>
        <taxon>Massarineae</taxon>
        <taxon>Periconiaceae</taxon>
        <taxon>Periconia</taxon>
    </lineage>
</organism>
<reference evidence="13 14" key="1">
    <citation type="journal article" date="2018" name="Sci. Rep.">
        <title>Comparative genomics provides insights into the lifestyle and reveals functional heterogeneity of dark septate endophytic fungi.</title>
        <authorList>
            <person name="Knapp D.G."/>
            <person name="Nemeth J.B."/>
            <person name="Barry K."/>
            <person name="Hainaut M."/>
            <person name="Henrissat B."/>
            <person name="Johnson J."/>
            <person name="Kuo A."/>
            <person name="Lim J.H.P."/>
            <person name="Lipzen A."/>
            <person name="Nolan M."/>
            <person name="Ohm R.A."/>
            <person name="Tamas L."/>
            <person name="Grigoriev I.V."/>
            <person name="Spatafora J.W."/>
            <person name="Nagy L.G."/>
            <person name="Kovacs G.M."/>
        </authorList>
    </citation>
    <scope>NUCLEOTIDE SEQUENCE [LARGE SCALE GENOMIC DNA]</scope>
    <source>
        <strain evidence="13 14">DSE2036</strain>
    </source>
</reference>
<comment type="subcellular location">
    <subcellularLocation>
        <location evidence="1">Nucleus</location>
    </subcellularLocation>
</comment>
<evidence type="ECO:0000256" key="10">
    <source>
        <dbReference type="SAM" id="Coils"/>
    </source>
</evidence>
<keyword evidence="2" id="KW-0479">Metal-binding</keyword>
<keyword evidence="4 9" id="KW-0863">Zinc-finger</keyword>
<name>A0A2V1DZX0_9PLEO</name>